<keyword evidence="4 13" id="KW-0732">Signal</keyword>
<dbReference type="Gene3D" id="2.170.180.11">
    <property type="entry name" value="Methuselah ectodomain, domain 2"/>
    <property type="match status" value="1"/>
</dbReference>
<feature type="domain" description="G-protein coupled receptors family 2 profile 2" evidence="14">
    <location>
        <begin position="429"/>
        <end position="685"/>
    </location>
</feature>
<evidence type="ECO:0000256" key="4">
    <source>
        <dbReference type="ARBA" id="ARBA00022729"/>
    </source>
</evidence>
<accession>A0AA38IYI4</accession>
<dbReference type="InterPro" id="IPR019545">
    <property type="entry name" value="DM13_domain"/>
</dbReference>
<evidence type="ECO:0000256" key="2">
    <source>
        <dbReference type="ARBA" id="ARBA00008979"/>
    </source>
</evidence>
<gene>
    <name evidence="16" type="ORF">Zmor_007978</name>
</gene>
<feature type="transmembrane region" description="Helical" evidence="12">
    <location>
        <begin position="497"/>
        <end position="524"/>
    </location>
</feature>
<comment type="caution">
    <text evidence="16">The sequence shown here is derived from an EMBL/GenBank/DDBJ whole genome shotgun (WGS) entry which is preliminary data.</text>
</comment>
<proteinExistence type="inferred from homology"/>
<keyword evidence="8 12" id="KW-0472">Membrane</keyword>
<dbReference type="Gene3D" id="1.20.1070.10">
    <property type="entry name" value="Rhodopsin 7-helix transmembrane proteins"/>
    <property type="match status" value="1"/>
</dbReference>
<dbReference type="PROSITE" id="PS50261">
    <property type="entry name" value="G_PROTEIN_RECEP_F2_4"/>
    <property type="match status" value="1"/>
</dbReference>
<evidence type="ECO:0000256" key="7">
    <source>
        <dbReference type="ARBA" id="ARBA00023040"/>
    </source>
</evidence>
<evidence type="ECO:0000313" key="17">
    <source>
        <dbReference type="Proteomes" id="UP001168821"/>
    </source>
</evidence>
<dbReference type="GO" id="GO:0016020">
    <property type="term" value="C:membrane"/>
    <property type="evidence" value="ECO:0007669"/>
    <property type="project" value="InterPro"/>
</dbReference>
<comment type="similarity">
    <text evidence="2">Belongs to the G-protein coupled receptor 2 family. Mth subfamily.</text>
</comment>
<evidence type="ECO:0008006" key="18">
    <source>
        <dbReference type="Google" id="ProtNLM"/>
    </source>
</evidence>
<dbReference type="InterPro" id="IPR036272">
    <property type="entry name" value="Methuselah_N_sf"/>
</dbReference>
<evidence type="ECO:0000256" key="10">
    <source>
        <dbReference type="ARBA" id="ARBA00023224"/>
    </source>
</evidence>
<dbReference type="PANTHER" id="PTHR24036">
    <property type="entry name" value="SKELETOR-RELATED"/>
    <property type="match status" value="1"/>
</dbReference>
<dbReference type="GO" id="GO:0007166">
    <property type="term" value="P:cell surface receptor signaling pathway"/>
    <property type="evidence" value="ECO:0007669"/>
    <property type="project" value="InterPro"/>
</dbReference>
<keyword evidence="10" id="KW-0807">Transducer</keyword>
<dbReference type="GO" id="GO:0004930">
    <property type="term" value="F:G protein-coupled receptor activity"/>
    <property type="evidence" value="ECO:0007669"/>
    <property type="project" value="UniProtKB-KW"/>
</dbReference>
<dbReference type="EMBL" id="JALNTZ010000002">
    <property type="protein sequence ID" value="KAJ3663751.1"/>
    <property type="molecule type" value="Genomic_DNA"/>
</dbReference>
<evidence type="ECO:0000256" key="9">
    <source>
        <dbReference type="ARBA" id="ARBA00023170"/>
    </source>
</evidence>
<evidence type="ECO:0000256" key="8">
    <source>
        <dbReference type="ARBA" id="ARBA00023136"/>
    </source>
</evidence>
<keyword evidence="5" id="KW-0677">Repeat</keyword>
<dbReference type="InterPro" id="IPR052126">
    <property type="entry name" value="Spindle_Org/Thrombomodulin"/>
</dbReference>
<dbReference type="GO" id="GO:0012505">
    <property type="term" value="C:endomembrane system"/>
    <property type="evidence" value="ECO:0007669"/>
    <property type="project" value="UniProtKB-SubCell"/>
</dbReference>
<feature type="chain" id="PRO_5041425408" description="Protein Skeletor" evidence="13">
    <location>
        <begin position="16"/>
        <end position="727"/>
    </location>
</feature>
<dbReference type="Pfam" id="PF10517">
    <property type="entry name" value="DM13"/>
    <property type="match status" value="2"/>
</dbReference>
<evidence type="ECO:0000256" key="1">
    <source>
        <dbReference type="ARBA" id="ARBA00004127"/>
    </source>
</evidence>
<organism evidence="16 17">
    <name type="scientific">Zophobas morio</name>
    <dbReference type="NCBI Taxonomy" id="2755281"/>
    <lineage>
        <taxon>Eukaryota</taxon>
        <taxon>Metazoa</taxon>
        <taxon>Ecdysozoa</taxon>
        <taxon>Arthropoda</taxon>
        <taxon>Hexapoda</taxon>
        <taxon>Insecta</taxon>
        <taxon>Pterygota</taxon>
        <taxon>Neoptera</taxon>
        <taxon>Endopterygota</taxon>
        <taxon>Coleoptera</taxon>
        <taxon>Polyphaga</taxon>
        <taxon>Cucujiformia</taxon>
        <taxon>Tenebrionidae</taxon>
        <taxon>Zophobas</taxon>
    </lineage>
</organism>
<keyword evidence="3 12" id="KW-0812">Transmembrane</keyword>
<feature type="domain" description="DM13" evidence="15">
    <location>
        <begin position="61"/>
        <end position="168"/>
    </location>
</feature>
<name>A0AA38IYI4_9CUCU</name>
<feature type="transmembrane region" description="Helical" evidence="12">
    <location>
        <begin position="465"/>
        <end position="485"/>
    </location>
</feature>
<protein>
    <recommendedName>
        <fullName evidence="18">Protein Skeletor</fullName>
    </recommendedName>
</protein>
<feature type="signal peptide" evidence="13">
    <location>
        <begin position="1"/>
        <end position="15"/>
    </location>
</feature>
<evidence type="ECO:0000256" key="3">
    <source>
        <dbReference type="ARBA" id="ARBA00022692"/>
    </source>
</evidence>
<dbReference type="SUPFAM" id="SSF63877">
    <property type="entry name" value="Methuselah ectodomain"/>
    <property type="match status" value="1"/>
</dbReference>
<comment type="subcellular location">
    <subcellularLocation>
        <location evidence="1">Endomembrane system</location>
        <topology evidence="1">Multi-pass membrane protein</topology>
    </subcellularLocation>
</comment>
<dbReference type="InterPro" id="IPR023311">
    <property type="entry name" value="Methusela_ecto_dom_2"/>
</dbReference>
<feature type="transmembrane region" description="Helical" evidence="12">
    <location>
        <begin position="585"/>
        <end position="610"/>
    </location>
</feature>
<feature type="transmembrane region" description="Helical" evidence="12">
    <location>
        <begin position="536"/>
        <end position="558"/>
    </location>
</feature>
<dbReference type="InterPro" id="IPR017981">
    <property type="entry name" value="GPCR_2-like_7TM"/>
</dbReference>
<keyword evidence="7" id="KW-0297">G-protein coupled receptor</keyword>
<evidence type="ECO:0000259" key="15">
    <source>
        <dbReference type="PROSITE" id="PS51549"/>
    </source>
</evidence>
<evidence type="ECO:0000256" key="12">
    <source>
        <dbReference type="SAM" id="Phobius"/>
    </source>
</evidence>
<reference evidence="16" key="1">
    <citation type="journal article" date="2023" name="G3 (Bethesda)">
        <title>Whole genome assemblies of Zophobas morio and Tenebrio molitor.</title>
        <authorList>
            <person name="Kaur S."/>
            <person name="Stinson S.A."/>
            <person name="diCenzo G.C."/>
        </authorList>
    </citation>
    <scope>NUCLEOTIDE SEQUENCE</scope>
    <source>
        <strain evidence="16">QUZm001</strain>
    </source>
</reference>
<feature type="transmembrane region" description="Helical" evidence="12">
    <location>
        <begin position="631"/>
        <end position="656"/>
    </location>
</feature>
<evidence type="ECO:0000256" key="11">
    <source>
        <dbReference type="SAM" id="MobiDB-lite"/>
    </source>
</evidence>
<dbReference type="AlphaFoldDB" id="A0AA38IYI4"/>
<feature type="region of interest" description="Disordered" evidence="11">
    <location>
        <begin position="30"/>
        <end position="54"/>
    </location>
</feature>
<keyword evidence="17" id="KW-1185">Reference proteome</keyword>
<dbReference type="PANTHER" id="PTHR24036:SF5">
    <property type="entry name" value="THROMBOMODULIN"/>
    <property type="match status" value="1"/>
</dbReference>
<feature type="transmembrane region" description="Helical" evidence="12">
    <location>
        <begin position="430"/>
        <end position="453"/>
    </location>
</feature>
<keyword evidence="6 12" id="KW-1133">Transmembrane helix</keyword>
<sequence>MMWCVLFVCVFVVQANTDTTPKLEPTTVTTKTTTLDTNSTNTSPSTIPSQSQTLQPAHPPVRVIEELKGQNHNVSSGKIMIIGDDTIQIPNFHFDGTAPTAFFIVGKGNTITENGTKIHLNGSTSPLPPYNGESVKLTLPNGLSVKDLDWLAVWCFKYRLNMGYVYLNKEMSPNPPQTLNLNDRVTSGPIILINKKTLYIPNFRYDGGSKNVHFWVGNGEPSSDGRMVPDEKGSLEELHVYQGQNLDISLPDGVTTDNIDYFGVWSKDEGRSLGDVPIKIVRGVPEAPLLKPFSFPINTTTLILPKCCPLDSVLTLEGCEERPSVPLFRPPFNVYEHNLTHFSNESLDLKKIIFTPYVFSPKCETGKYPLDEDNDQFAILQNASLLVKGAALAGILSTEEFCLDYIESQNETVMKILVCVPEYKIQTAMFFTYVIFTIISTLCLAVTVFLYLFWLKVEDIHRRCFAGYAFTMAVTFLSLTIVQTASVEDAGCEVLGFVFQIFMIASFTLLGILCFDIFIIVKYIDEKKFYTLRKRGYLGIAVGVPAFFMFISLVRNLVPDVPNSFFKPQYMKNNCYFDAESQRTIIFYIPICLSMVGSAVCLIWTKLITIRYDRDKRNDYFWIEKGTIYKFMFRQCFLTLIIMTISWISNVLMSFLDESSGIFHAAIIFEALQGILIVAVFTMNHYGSSYLDKGQKVMRVNRVEKASNNFFNFFDVVVRNDSSLILR</sequence>
<feature type="transmembrane region" description="Helical" evidence="12">
    <location>
        <begin position="662"/>
        <end position="683"/>
    </location>
</feature>
<evidence type="ECO:0000259" key="14">
    <source>
        <dbReference type="PROSITE" id="PS50261"/>
    </source>
</evidence>
<evidence type="ECO:0000256" key="5">
    <source>
        <dbReference type="ARBA" id="ARBA00022737"/>
    </source>
</evidence>
<evidence type="ECO:0000313" key="16">
    <source>
        <dbReference type="EMBL" id="KAJ3663751.1"/>
    </source>
</evidence>
<keyword evidence="9" id="KW-0675">Receptor</keyword>
<dbReference type="Proteomes" id="UP001168821">
    <property type="component" value="Unassembled WGS sequence"/>
</dbReference>
<dbReference type="SMART" id="SM00686">
    <property type="entry name" value="DM13"/>
    <property type="match status" value="2"/>
</dbReference>
<evidence type="ECO:0000256" key="13">
    <source>
        <dbReference type="SAM" id="SignalP"/>
    </source>
</evidence>
<dbReference type="PROSITE" id="PS51549">
    <property type="entry name" value="DM13"/>
    <property type="match status" value="2"/>
</dbReference>
<feature type="domain" description="DM13" evidence="15">
    <location>
        <begin position="177"/>
        <end position="279"/>
    </location>
</feature>
<evidence type="ECO:0000256" key="6">
    <source>
        <dbReference type="ARBA" id="ARBA00022989"/>
    </source>
</evidence>